<feature type="transmembrane region" description="Helical" evidence="12">
    <location>
        <begin position="250"/>
        <end position="270"/>
    </location>
</feature>
<evidence type="ECO:0008006" key="15">
    <source>
        <dbReference type="Google" id="ProtNLM"/>
    </source>
</evidence>
<keyword evidence="7 12" id="KW-1133">Transmembrane helix</keyword>
<keyword evidence="3" id="KW-0813">Transport</keyword>
<name>A0A9D1I6Y2_9CLOT</name>
<evidence type="ECO:0000256" key="5">
    <source>
        <dbReference type="ARBA" id="ARBA00022692"/>
    </source>
</evidence>
<dbReference type="EMBL" id="DVMM01000063">
    <property type="protein sequence ID" value="HIU29299.1"/>
    <property type="molecule type" value="Genomic_DNA"/>
</dbReference>
<dbReference type="GO" id="GO:0015095">
    <property type="term" value="F:magnesium ion transmembrane transporter activity"/>
    <property type="evidence" value="ECO:0007669"/>
    <property type="project" value="TreeGrafter"/>
</dbReference>
<dbReference type="GO" id="GO:0050897">
    <property type="term" value="F:cobalt ion binding"/>
    <property type="evidence" value="ECO:0007669"/>
    <property type="project" value="TreeGrafter"/>
</dbReference>
<comment type="catalytic activity">
    <reaction evidence="10">
        <text>Mg(2+)(in) = Mg(2+)(out)</text>
        <dbReference type="Rhea" id="RHEA:29827"/>
        <dbReference type="ChEBI" id="CHEBI:18420"/>
    </reaction>
</comment>
<dbReference type="GO" id="GO:0005886">
    <property type="term" value="C:plasma membrane"/>
    <property type="evidence" value="ECO:0007669"/>
    <property type="project" value="UniProtKB-SubCell"/>
</dbReference>
<dbReference type="Gene3D" id="1.20.58.340">
    <property type="entry name" value="Magnesium transport protein CorA, transmembrane region"/>
    <property type="match status" value="2"/>
</dbReference>
<evidence type="ECO:0000256" key="12">
    <source>
        <dbReference type="SAM" id="Phobius"/>
    </source>
</evidence>
<evidence type="ECO:0000256" key="7">
    <source>
        <dbReference type="ARBA" id="ARBA00022989"/>
    </source>
</evidence>
<dbReference type="GO" id="GO:0015087">
    <property type="term" value="F:cobalt ion transmembrane transporter activity"/>
    <property type="evidence" value="ECO:0007669"/>
    <property type="project" value="TreeGrafter"/>
</dbReference>
<protein>
    <recommendedName>
        <fullName evidence="15">Magnesium and cobalt transport protein CorA</fullName>
    </recommendedName>
</protein>
<dbReference type="GO" id="GO:0000287">
    <property type="term" value="F:magnesium ion binding"/>
    <property type="evidence" value="ECO:0007669"/>
    <property type="project" value="TreeGrafter"/>
</dbReference>
<comment type="caution">
    <text evidence="13">The sequence shown here is derived from an EMBL/GenBank/DDBJ whole genome shotgun (WGS) entry which is preliminary data.</text>
</comment>
<dbReference type="SUPFAM" id="SSF144083">
    <property type="entry name" value="Magnesium transport protein CorA, transmembrane region"/>
    <property type="match status" value="1"/>
</dbReference>
<organism evidence="13 14">
    <name type="scientific">Candidatus Egerieisoma faecipullorum</name>
    <dbReference type="NCBI Taxonomy" id="2840963"/>
    <lineage>
        <taxon>Bacteria</taxon>
        <taxon>Bacillati</taxon>
        <taxon>Bacillota</taxon>
        <taxon>Clostridia</taxon>
        <taxon>Eubacteriales</taxon>
        <taxon>Clostridiaceae</taxon>
        <taxon>Clostridiaceae incertae sedis</taxon>
        <taxon>Candidatus Egerieisoma</taxon>
    </lineage>
</organism>
<dbReference type="InterPro" id="IPR045861">
    <property type="entry name" value="CorA_cytoplasmic_dom"/>
</dbReference>
<feature type="transmembrane region" description="Helical" evidence="12">
    <location>
        <begin position="218"/>
        <end position="238"/>
    </location>
</feature>
<evidence type="ECO:0000256" key="1">
    <source>
        <dbReference type="ARBA" id="ARBA00004651"/>
    </source>
</evidence>
<evidence type="ECO:0000256" key="3">
    <source>
        <dbReference type="ARBA" id="ARBA00022448"/>
    </source>
</evidence>
<reference evidence="13" key="1">
    <citation type="submission" date="2020-10" db="EMBL/GenBank/DDBJ databases">
        <authorList>
            <person name="Gilroy R."/>
        </authorList>
    </citation>
    <scope>NUCLEOTIDE SEQUENCE</scope>
    <source>
        <strain evidence="13">CHK195-4489</strain>
    </source>
</reference>
<dbReference type="SUPFAM" id="SSF143865">
    <property type="entry name" value="CorA soluble domain-like"/>
    <property type="match status" value="1"/>
</dbReference>
<keyword evidence="9 12" id="KW-0472">Membrane</keyword>
<evidence type="ECO:0000256" key="9">
    <source>
        <dbReference type="ARBA" id="ARBA00023136"/>
    </source>
</evidence>
<sequence>MIKLSGPEELEMLKETLGEELYARIAACRRICIPVREGYFLLFSLLDLKNDRKKEDPVYLYCSREDAFFFTRSVRCREILEDGEKQENALRCVAHFFAALTAEDVDGLERLEAEIETLEDLLLTARKPSDNTEKRIIRIRKKLLRLKRYYEQLRMILGELTEDDAEIFDKETRRQLRFADRHVSHLLDSVFHLREYITQVREAYQAQIEIEQNQVMKVFTVITTVFLPLTLIAGWYGMNFTAIPELEWRYGYLYVILLSVFVCSLCILFFKHKKWF</sequence>
<keyword evidence="6" id="KW-0460">Magnesium</keyword>
<evidence type="ECO:0000256" key="8">
    <source>
        <dbReference type="ARBA" id="ARBA00023065"/>
    </source>
</evidence>
<dbReference type="Proteomes" id="UP000824089">
    <property type="component" value="Unassembled WGS sequence"/>
</dbReference>
<keyword evidence="4" id="KW-1003">Cell membrane</keyword>
<dbReference type="Pfam" id="PF01544">
    <property type="entry name" value="CorA"/>
    <property type="match status" value="1"/>
</dbReference>
<dbReference type="AlphaFoldDB" id="A0A9D1I6Y2"/>
<evidence type="ECO:0000256" key="6">
    <source>
        <dbReference type="ARBA" id="ARBA00022842"/>
    </source>
</evidence>
<reference evidence="13" key="2">
    <citation type="journal article" date="2021" name="PeerJ">
        <title>Extensive microbial diversity within the chicken gut microbiome revealed by metagenomics and culture.</title>
        <authorList>
            <person name="Gilroy R."/>
            <person name="Ravi A."/>
            <person name="Getino M."/>
            <person name="Pursley I."/>
            <person name="Horton D.L."/>
            <person name="Alikhan N.F."/>
            <person name="Baker D."/>
            <person name="Gharbi K."/>
            <person name="Hall N."/>
            <person name="Watson M."/>
            <person name="Adriaenssens E.M."/>
            <person name="Foster-Nyarko E."/>
            <person name="Jarju S."/>
            <person name="Secka A."/>
            <person name="Antonio M."/>
            <person name="Oren A."/>
            <person name="Chaudhuri R.R."/>
            <person name="La Ragione R."/>
            <person name="Hildebrand F."/>
            <person name="Pallen M.J."/>
        </authorList>
    </citation>
    <scope>NUCLEOTIDE SEQUENCE</scope>
    <source>
        <strain evidence="13">CHK195-4489</strain>
    </source>
</reference>
<evidence type="ECO:0000313" key="14">
    <source>
        <dbReference type="Proteomes" id="UP000824089"/>
    </source>
</evidence>
<evidence type="ECO:0000256" key="4">
    <source>
        <dbReference type="ARBA" id="ARBA00022475"/>
    </source>
</evidence>
<evidence type="ECO:0000256" key="2">
    <source>
        <dbReference type="ARBA" id="ARBA00009765"/>
    </source>
</evidence>
<accession>A0A9D1I6Y2</accession>
<evidence type="ECO:0000256" key="11">
    <source>
        <dbReference type="ARBA" id="ARBA00045497"/>
    </source>
</evidence>
<keyword evidence="5 12" id="KW-0812">Transmembrane</keyword>
<dbReference type="PANTHER" id="PTHR46494">
    <property type="entry name" value="CORA FAMILY METAL ION TRANSPORTER (EUROFUNG)"/>
    <property type="match status" value="1"/>
</dbReference>
<dbReference type="InterPro" id="IPR045863">
    <property type="entry name" value="CorA_TM1_TM2"/>
</dbReference>
<gene>
    <name evidence="13" type="ORF">IAD50_03260</name>
</gene>
<keyword evidence="8" id="KW-0406">Ion transport</keyword>
<evidence type="ECO:0000256" key="10">
    <source>
        <dbReference type="ARBA" id="ARBA00034269"/>
    </source>
</evidence>
<dbReference type="CDD" id="cd12826">
    <property type="entry name" value="EcCorA_ZntB-like_u1"/>
    <property type="match status" value="1"/>
</dbReference>
<comment type="subcellular location">
    <subcellularLocation>
        <location evidence="1">Cell membrane</location>
        <topology evidence="1">Multi-pass membrane protein</topology>
    </subcellularLocation>
</comment>
<evidence type="ECO:0000313" key="13">
    <source>
        <dbReference type="EMBL" id="HIU29299.1"/>
    </source>
</evidence>
<dbReference type="FunFam" id="1.20.58.340:FF:000004">
    <property type="entry name" value="Magnesium transport protein CorA"/>
    <property type="match status" value="1"/>
</dbReference>
<dbReference type="PANTHER" id="PTHR46494:SF1">
    <property type="entry name" value="CORA FAMILY METAL ION TRANSPORTER (EUROFUNG)"/>
    <property type="match status" value="1"/>
</dbReference>
<comment type="function">
    <text evidence="11">Mediates influx of magnesium ions. Alternates between open and closed states. Activated by low cytoplasmic Mg(2+) levels. Inactive when cytoplasmic Mg(2+) levels are high.</text>
</comment>
<comment type="similarity">
    <text evidence="2">Belongs to the CorA metal ion transporter (MIT) (TC 1.A.35) family.</text>
</comment>
<proteinExistence type="inferred from homology"/>
<dbReference type="InterPro" id="IPR002523">
    <property type="entry name" value="MgTranspt_CorA/ZnTranspt_ZntB"/>
</dbReference>